<dbReference type="Pfam" id="PF02368">
    <property type="entry name" value="Big_2"/>
    <property type="match status" value="1"/>
</dbReference>
<proteinExistence type="predicted"/>
<evidence type="ECO:0000259" key="1">
    <source>
        <dbReference type="Pfam" id="PF02368"/>
    </source>
</evidence>
<dbReference type="AlphaFoldDB" id="A0A1L1PL42"/>
<accession>A0A1L1PL42</accession>
<dbReference type="EMBL" id="CCAE010000025">
    <property type="protein sequence ID" value="CDN88553.1"/>
    <property type="molecule type" value="Genomic_DNA"/>
</dbReference>
<gene>
    <name evidence="2" type="ORF">BN948_02988</name>
</gene>
<dbReference type="SUPFAM" id="SSF49373">
    <property type="entry name" value="Invasin/intimin cell-adhesion fragments"/>
    <property type="match status" value="1"/>
</dbReference>
<keyword evidence="3" id="KW-1185">Reference proteome</keyword>
<name>A0A1L1PL42_HYDIT</name>
<dbReference type="InterPro" id="IPR003343">
    <property type="entry name" value="Big_2"/>
</dbReference>
<evidence type="ECO:0000313" key="2">
    <source>
        <dbReference type="EMBL" id="CDN88553.1"/>
    </source>
</evidence>
<protein>
    <submittedName>
        <fullName evidence="2">Endoglucanase-like protein</fullName>
    </submittedName>
</protein>
<dbReference type="Gene3D" id="2.60.40.1080">
    <property type="match status" value="1"/>
</dbReference>
<dbReference type="Proteomes" id="UP000028878">
    <property type="component" value="Unassembled WGS sequence"/>
</dbReference>
<dbReference type="RefSeq" id="WP_009516898.1">
    <property type="nucleotide sequence ID" value="NZ_CCAE010000025.1"/>
</dbReference>
<dbReference type="InterPro" id="IPR008964">
    <property type="entry name" value="Invasin/intimin_cell_adhesion"/>
</dbReference>
<feature type="domain" description="BIG2" evidence="1">
    <location>
        <begin position="53"/>
        <end position="115"/>
    </location>
</feature>
<sequence>MRANNLFSAPSMTPFFLPLLKRPWRWLLLLLIGMPLVWAAGGVSINNLVITTVKQLSFAQAKAEVAVNQQFTQTATARLSPGAVTYRSSDTAVATVNAQTGQVSGVLAGEATITADQAASPPYPAASASYTIKVKGQPVTFQPWQLAPVMYGMPAFQITAPTSNVQGAAIVYSLKDTATTVASITPQGLITVKAVGKTTIVATQKPLGIYDSGTVEAEFEVTAVPGLNNQEIPYTTTPIDLPAQLGGQSVTYTSGTPGVATIVGTSGSPQVSLKGQLGTTELEARNAGGIVVAKATWTVVAGQPTLTVDPVPPLPSTTFETTLRASSNAPGPIVFSIPDPIQNDEIAEINPMTGQLWVKGPGTVNVKVSKAAVGPWAAREITVPVTINDGPPGVQITVSPTSLLKPGNGFDIGYRVNFVRGAVAGHVAASDPAFASPAIPLATHTPPSRVGTDGSMSFRVTDQATTGTYRFVLSTVSGPFAEAISSGWTIPALVREFEVDASGIPKRFNLGAPLSVVYGDKPVMPKSYDDSGAEITDGNRCTHFRSSNTAVLRGVGIATGSEGFDKDHWETAGVGTTVITCYVVAGGGPAVLDYDSVVMTVTGANPRLQSFPDIEIGMDSLPRTLSTPASLNASGTWRYEIVQAPGQPEVARIVNGQIVPVAPTPPGMPATIRATQSAADNFREAFVEATVTVKSAQDRSFAAIHATYGDPDFLIPRPTGVVGNVTFEYGNAQQDVFEIKDGTTIHILNAGTATILAKTSTGETVTGQVIVAKAKPTLLFYLPPRVFGISACDDEIWNWPIKNAGADNSVGGTLITNSDGVVYYPMGYVPGYALRTGPNPGGDYWRRLMLSRVYVESQAPWLPAWVELSETRNFEAARSETMYYGLWASERVRWSTDRQQWLVACDW</sequence>
<reference evidence="3" key="1">
    <citation type="submission" date="2014-11" db="EMBL/GenBank/DDBJ databases">
        <title>Draft genome sequence of Hydrogenophaga intermedia S1.</title>
        <authorList>
            <person name="Gan H.M."/>
            <person name="Chew T.H."/>
            <person name="Stolz A."/>
        </authorList>
    </citation>
    <scope>NUCLEOTIDE SEQUENCE [LARGE SCALE GENOMIC DNA]</scope>
    <source>
        <strain evidence="3">S1</strain>
    </source>
</reference>
<organism evidence="2 3">
    <name type="scientific">Hydrogenophaga intermedia</name>
    <dbReference type="NCBI Taxonomy" id="65786"/>
    <lineage>
        <taxon>Bacteria</taxon>
        <taxon>Pseudomonadati</taxon>
        <taxon>Pseudomonadota</taxon>
        <taxon>Betaproteobacteria</taxon>
        <taxon>Burkholderiales</taxon>
        <taxon>Comamonadaceae</taxon>
        <taxon>Hydrogenophaga</taxon>
    </lineage>
</organism>
<evidence type="ECO:0000313" key="3">
    <source>
        <dbReference type="Proteomes" id="UP000028878"/>
    </source>
</evidence>